<dbReference type="Proteomes" id="UP001302812">
    <property type="component" value="Unassembled WGS sequence"/>
</dbReference>
<name>A0AAN6QIY7_9PEZI</name>
<accession>A0AAN6QIY7</accession>
<dbReference type="PANTHER" id="PTHR42760:SF76">
    <property type="entry name" value="CHAIN OXIDOREDUCTASE_DEHYDROGENASE, PUTATIVE-RELATED"/>
    <property type="match status" value="1"/>
</dbReference>
<proteinExistence type="inferred from homology"/>
<dbReference type="PRINTS" id="PR00081">
    <property type="entry name" value="GDHRDH"/>
</dbReference>
<dbReference type="RefSeq" id="XP_064666670.1">
    <property type="nucleotide sequence ID" value="XM_064815951.1"/>
</dbReference>
<dbReference type="EMBL" id="MU853358">
    <property type="protein sequence ID" value="KAK4109100.1"/>
    <property type="molecule type" value="Genomic_DNA"/>
</dbReference>
<dbReference type="GO" id="GO:0048038">
    <property type="term" value="F:quinone binding"/>
    <property type="evidence" value="ECO:0007669"/>
    <property type="project" value="TreeGrafter"/>
</dbReference>
<dbReference type="Pfam" id="PF13561">
    <property type="entry name" value="adh_short_C2"/>
    <property type="match status" value="1"/>
</dbReference>
<dbReference type="GO" id="GO:0006633">
    <property type="term" value="P:fatty acid biosynthetic process"/>
    <property type="evidence" value="ECO:0007669"/>
    <property type="project" value="TreeGrafter"/>
</dbReference>
<dbReference type="SUPFAM" id="SSF51735">
    <property type="entry name" value="NAD(P)-binding Rossmann-fold domains"/>
    <property type="match status" value="1"/>
</dbReference>
<evidence type="ECO:0000313" key="2">
    <source>
        <dbReference type="EMBL" id="KAK4109100.1"/>
    </source>
</evidence>
<evidence type="ECO:0000256" key="1">
    <source>
        <dbReference type="ARBA" id="ARBA00006484"/>
    </source>
</evidence>
<organism evidence="2 3">
    <name type="scientific">Canariomyces notabilis</name>
    <dbReference type="NCBI Taxonomy" id="2074819"/>
    <lineage>
        <taxon>Eukaryota</taxon>
        <taxon>Fungi</taxon>
        <taxon>Dikarya</taxon>
        <taxon>Ascomycota</taxon>
        <taxon>Pezizomycotina</taxon>
        <taxon>Sordariomycetes</taxon>
        <taxon>Sordariomycetidae</taxon>
        <taxon>Sordariales</taxon>
        <taxon>Chaetomiaceae</taxon>
        <taxon>Canariomyces</taxon>
    </lineage>
</organism>
<reference evidence="2" key="2">
    <citation type="submission" date="2023-05" db="EMBL/GenBank/DDBJ databases">
        <authorList>
            <consortium name="Lawrence Berkeley National Laboratory"/>
            <person name="Steindorff A."/>
            <person name="Hensen N."/>
            <person name="Bonometti L."/>
            <person name="Westerberg I."/>
            <person name="Brannstrom I.O."/>
            <person name="Guillou S."/>
            <person name="Cros-Aarteil S."/>
            <person name="Calhoun S."/>
            <person name="Haridas S."/>
            <person name="Kuo A."/>
            <person name="Mondo S."/>
            <person name="Pangilinan J."/>
            <person name="Riley R."/>
            <person name="Labutti K."/>
            <person name="Andreopoulos B."/>
            <person name="Lipzen A."/>
            <person name="Chen C."/>
            <person name="Yanf M."/>
            <person name="Daum C."/>
            <person name="Ng V."/>
            <person name="Clum A."/>
            <person name="Ohm R."/>
            <person name="Martin F."/>
            <person name="Silar P."/>
            <person name="Natvig D."/>
            <person name="Lalanne C."/>
            <person name="Gautier V."/>
            <person name="Ament-Velasquez S.L."/>
            <person name="Kruys A."/>
            <person name="Hutchinson M.I."/>
            <person name="Powell A.J."/>
            <person name="Barry K."/>
            <person name="Miller A.N."/>
            <person name="Grigoriev I.V."/>
            <person name="Debuchy R."/>
            <person name="Gladieux P."/>
            <person name="Thoren M.H."/>
            <person name="Johannesson H."/>
        </authorList>
    </citation>
    <scope>NUCLEOTIDE SEQUENCE</scope>
    <source>
        <strain evidence="2">CBS 508.74</strain>
    </source>
</reference>
<dbReference type="InterPro" id="IPR036291">
    <property type="entry name" value="NAD(P)-bd_dom_sf"/>
</dbReference>
<keyword evidence="3" id="KW-1185">Reference proteome</keyword>
<evidence type="ECO:0000313" key="3">
    <source>
        <dbReference type="Proteomes" id="UP001302812"/>
    </source>
</evidence>
<protein>
    <submittedName>
        <fullName evidence="2">NAD(P)-binding protein</fullName>
    </submittedName>
</protein>
<sequence length="171" mass="17473">MPKVNNAGCGAGQGKLITDLTPAEIQQAFAVNTFTTLYTVQAAVPYMPRGGRIVNIGSVVSRMHNMLGTGVYGASKAAQEYLTAALAAELGASRGITVNTVAPGPTKTDAATWFPAGELRDDVFRKLASGSRSGAVAGNVEDVADAVLLVVSEGARWVTGQYIAASGGITA</sequence>
<reference evidence="2" key="1">
    <citation type="journal article" date="2023" name="Mol. Phylogenet. Evol.">
        <title>Genome-scale phylogeny and comparative genomics of the fungal order Sordariales.</title>
        <authorList>
            <person name="Hensen N."/>
            <person name="Bonometti L."/>
            <person name="Westerberg I."/>
            <person name="Brannstrom I.O."/>
            <person name="Guillou S."/>
            <person name="Cros-Aarteil S."/>
            <person name="Calhoun S."/>
            <person name="Haridas S."/>
            <person name="Kuo A."/>
            <person name="Mondo S."/>
            <person name="Pangilinan J."/>
            <person name="Riley R."/>
            <person name="LaButti K."/>
            <person name="Andreopoulos B."/>
            <person name="Lipzen A."/>
            <person name="Chen C."/>
            <person name="Yan M."/>
            <person name="Daum C."/>
            <person name="Ng V."/>
            <person name="Clum A."/>
            <person name="Steindorff A."/>
            <person name="Ohm R.A."/>
            <person name="Martin F."/>
            <person name="Silar P."/>
            <person name="Natvig D.O."/>
            <person name="Lalanne C."/>
            <person name="Gautier V."/>
            <person name="Ament-Velasquez S.L."/>
            <person name="Kruys A."/>
            <person name="Hutchinson M.I."/>
            <person name="Powell A.J."/>
            <person name="Barry K."/>
            <person name="Miller A.N."/>
            <person name="Grigoriev I.V."/>
            <person name="Debuchy R."/>
            <person name="Gladieux P."/>
            <person name="Hiltunen Thoren M."/>
            <person name="Johannesson H."/>
        </authorList>
    </citation>
    <scope>NUCLEOTIDE SEQUENCE</scope>
    <source>
        <strain evidence="2">CBS 508.74</strain>
    </source>
</reference>
<dbReference type="PANTHER" id="PTHR42760">
    <property type="entry name" value="SHORT-CHAIN DEHYDROGENASES/REDUCTASES FAMILY MEMBER"/>
    <property type="match status" value="1"/>
</dbReference>
<dbReference type="AlphaFoldDB" id="A0AAN6QIY7"/>
<gene>
    <name evidence="2" type="ORF">N656DRAFT_783396</name>
</gene>
<comment type="caution">
    <text evidence="2">The sequence shown here is derived from an EMBL/GenBank/DDBJ whole genome shotgun (WGS) entry which is preliminary data.</text>
</comment>
<dbReference type="Gene3D" id="3.40.50.720">
    <property type="entry name" value="NAD(P)-binding Rossmann-like Domain"/>
    <property type="match status" value="1"/>
</dbReference>
<dbReference type="InterPro" id="IPR002347">
    <property type="entry name" value="SDR_fam"/>
</dbReference>
<dbReference type="GeneID" id="89940076"/>
<comment type="similarity">
    <text evidence="1">Belongs to the short-chain dehydrogenases/reductases (SDR) family.</text>
</comment>
<dbReference type="PRINTS" id="PR00080">
    <property type="entry name" value="SDRFAMILY"/>
</dbReference>
<dbReference type="GO" id="GO:0016616">
    <property type="term" value="F:oxidoreductase activity, acting on the CH-OH group of donors, NAD or NADP as acceptor"/>
    <property type="evidence" value="ECO:0007669"/>
    <property type="project" value="TreeGrafter"/>
</dbReference>